<keyword evidence="4" id="KW-1185">Reference proteome</keyword>
<feature type="transmembrane region" description="Helical" evidence="2">
    <location>
        <begin position="1835"/>
        <end position="1859"/>
    </location>
</feature>
<keyword evidence="2" id="KW-0472">Membrane</keyword>
<feature type="transmembrane region" description="Helical" evidence="2">
    <location>
        <begin position="2017"/>
        <end position="2040"/>
    </location>
</feature>
<evidence type="ECO:0008006" key="5">
    <source>
        <dbReference type="Google" id="ProtNLM"/>
    </source>
</evidence>
<dbReference type="EMBL" id="CCKQ01019750">
    <property type="protein sequence ID" value="CDW91789.1"/>
    <property type="molecule type" value="Genomic_DNA"/>
</dbReference>
<gene>
    <name evidence="3" type="primary">Contig4639.g4956</name>
    <name evidence="3" type="ORF">STYLEM_20950</name>
</gene>
<dbReference type="Gene3D" id="2.60.120.200">
    <property type="match status" value="1"/>
</dbReference>
<dbReference type="Pfam" id="PF13385">
    <property type="entry name" value="Laminin_G_3"/>
    <property type="match status" value="1"/>
</dbReference>
<feature type="transmembrane region" description="Helical" evidence="2">
    <location>
        <begin position="2046"/>
        <end position="2071"/>
    </location>
</feature>
<evidence type="ECO:0000313" key="3">
    <source>
        <dbReference type="EMBL" id="CDW91789.1"/>
    </source>
</evidence>
<feature type="compositionally biased region" description="Basic and acidic residues" evidence="1">
    <location>
        <begin position="2163"/>
        <end position="2172"/>
    </location>
</feature>
<feature type="compositionally biased region" description="Polar residues" evidence="1">
    <location>
        <begin position="2189"/>
        <end position="2199"/>
    </location>
</feature>
<dbReference type="InterPro" id="IPR013320">
    <property type="entry name" value="ConA-like_dom_sf"/>
</dbReference>
<proteinExistence type="predicted"/>
<reference evidence="3 4" key="1">
    <citation type="submission" date="2014-06" db="EMBL/GenBank/DDBJ databases">
        <authorList>
            <person name="Swart Estienne"/>
        </authorList>
    </citation>
    <scope>NUCLEOTIDE SEQUENCE [LARGE SCALE GENOMIC DNA]</scope>
    <source>
        <strain evidence="3 4">130c</strain>
    </source>
</reference>
<dbReference type="SUPFAM" id="SSF49899">
    <property type="entry name" value="Concanavalin A-like lectins/glucanases"/>
    <property type="match status" value="1"/>
</dbReference>
<organism evidence="3 4">
    <name type="scientific">Stylonychia lemnae</name>
    <name type="common">Ciliate</name>
    <dbReference type="NCBI Taxonomy" id="5949"/>
    <lineage>
        <taxon>Eukaryota</taxon>
        <taxon>Sar</taxon>
        <taxon>Alveolata</taxon>
        <taxon>Ciliophora</taxon>
        <taxon>Intramacronucleata</taxon>
        <taxon>Spirotrichea</taxon>
        <taxon>Stichotrichia</taxon>
        <taxon>Sporadotrichida</taxon>
        <taxon>Oxytrichidae</taxon>
        <taxon>Stylonychinae</taxon>
        <taxon>Stylonychia</taxon>
    </lineage>
</organism>
<evidence type="ECO:0000256" key="2">
    <source>
        <dbReference type="SAM" id="Phobius"/>
    </source>
</evidence>
<protein>
    <recommendedName>
        <fullName evidence="5">GPS domain-containing protein</fullName>
    </recommendedName>
</protein>
<keyword evidence="2" id="KW-0812">Transmembrane</keyword>
<keyword evidence="2" id="KW-1133">Transmembrane helix</keyword>
<evidence type="ECO:0000256" key="1">
    <source>
        <dbReference type="SAM" id="MobiDB-lite"/>
    </source>
</evidence>
<dbReference type="InParanoid" id="A0A078BBL8"/>
<feature type="region of interest" description="Disordered" evidence="1">
    <location>
        <begin position="1917"/>
        <end position="1961"/>
    </location>
</feature>
<name>A0A078BBL8_STYLE</name>
<feature type="transmembrane region" description="Helical" evidence="2">
    <location>
        <begin position="1879"/>
        <end position="1898"/>
    </location>
</feature>
<accession>A0A078BBL8</accession>
<dbReference type="Proteomes" id="UP000039865">
    <property type="component" value="Unassembled WGS sequence"/>
</dbReference>
<sequence>MKSINSFISSGSTTFDGVTPDLNPSYYSLDGTNGMQASIESRSANQSLDYYIQTWIKIKTNYNQNDSARNQSLIQFGNSLRCDFFFNNSLICQSFMLLNGVQINFGNLANQRRSSLSLDLKDLELNTWVHLSIGGSIRQNLTYLRLDYQDQTLRNINGTYLVLHLNQTMSNFSLGTTNSSRDGFIGDLREISILNTFVNQTNVIRVMHQYFTWDFIIMAYYRLQKGNLLDDFRQYMRIFLISPKNITPTWSNDFIANDVCYSFFSVSPLLRINSTQMSAVNTTIDPRMSNSLSAYLYSVSIWMRPMPGIITNQTYNSSQAFLTLNGSFSVWFSDPNYIRVMIFSTVASAFKITNSIFIPYNQWSNLQFVIDRNGNSFEAKVYDLQRRVMSEMTQSLTLSNQSPTRVFTLFNNYFGYIKSVMVYQSRKAFPMSAVAGPSTIVADNNLIVYYKFDEHNFRTSQLLALNNNTFNVTGSNITFNNNTLQFDGVFWEENLNYTNTSNLGTINQTINLYDGLACNDSRLLYNFQNKTSYLSYQVQSLNEDMYEGTVELWFRKSQYTAEKNYLLSIYSDKSNQEYFSLYQNDNKTELTCKPSQSTDIEFNYRGYMPIVSGWQHIACKYQSHQIVTGLYTNQINEQFQDTVNAFNKLIVIPKGTYKLIVGNNYELNRGQVGTLIKEVRLWSVFRSDYDIIQSRFRQLGQTQQTGIIAYFRLNSGDTEIYNYAASSQINTITTKNGLTLIQDQSVHLVCPLNSYFNNLTKECQRNPFIEQNIVVLPKFGINKTIDVYLTSNYSNLHSTVSIDQLKYEWTMVNNTSKYPISNLDSSQETLTIRNVSNMTGNQSYIYNQKIFGQSNSFIQEKQTSLLFNNCSIVVDNNTNQTVTRLDYYDIMPGQQDITITIKDLNMTICNNLERNQSLHQFLSYNVFPISSFVDLIVYNFNQTQGIFNVTIQKQQQNSWVMDSRIYFQLRVFWNVTERSSDGTIITYSVYQDLIYIINFQKPISPKISASPSFNVLLSENVTLDPSLSYYMKTSSQIERSALSFQWTCPLVFQQVCLGRTKNKFLSLSYQDFAQFNALFNNPYDFKLTSWKSTDQDSSFNYTTSIPVIFLDYLRPKFKMIIVGRDQLLATQNNTLQLNLQNYDFNYKSLSVSWSVDSKIDAKYLSFTKNNTILVIGKGALNNNTDYQFNITVVNQDYIEAQRTISQSYRTGIPPLNGSVAINQSEGFSFYTNFSLSIANWSSNNLPIKYRVFGIFNKSNQSYPITQDYVLSNQNFTTQLPGIQRLIFEVTDASNEIQTLSLNVTMKNLTTQTVQDALSFYLQQNQESMLQNFQLICYQLLQNDSIPMSQILDGQMTMLNAIDSITSQYTSILDNDDISLQSVKNVSIIMNILNMITNISYPTNDTHILKSLKILKQLKIKNQTFIYLMNSPQFVNDYLASISNMIIYTESRSQDFKVISTLRQLQSEKNYRMLQISNATTYFLTMTQIRNFMKDLISQQKAFPNQYCDALVQENQQTKYLFQSNSFQFVIEQIPAYQFVINRTYINPRQDTQVSLPIKQLIAKSQKSEFSDLCIQVTYGYFNPLIGQTFINQTISTENSMVEISTLDNLGNRLLDSSKTLQGELTNGTNRNSIFNITFDFKFEEEKFNFKNNQTVCMHIRNDYQDYSKTDWTWDQCETIYLKDKNQILCQCSSLGLQFFAIGNDYNRILVLEPKSLLEKLFDYFMKFDLSILAIVFCIIFLILLMPFVAICLDKSDYADLKTNKFVITDEFLRKIAQKKNLPYQSVIYSKSRYDSYLQIEQLDCWQLYKIFICEIHPFFNIFYKFDFELKRLIRLMFLTFQVCTVAIICGLVFGTTYRVDEQDEEKRSLHLDTTDEQNGIIAGAILGVLLFPTIGCLINNCRSKLVYASKTKKGEKVEGEQQTDNDIVRSRLKNKKQPQTLQKSKKKSDNDDEDFENINDIEDGKNQHTVERLRYKEDPSQHDKSYLYREDHTSIQINSITIEETVVAVDKCLCCKVFMLILCGIYSILAMIAVCLESGANPKAHSLTMIIAFWTAVLVSFFIYNMVLIMFTAKITPGYIKSELDYDGDVPYYYKFLGFLFVPDDAKNIMRDMFLIYELNSLEQQQNQQMNQSIRKDPQEKPVQARSNMLMNQKASQVAAETKTQEQQEIKKPKSSKQQRFADGPLDISSKQLSQRQNIKQLDSSDGSSSKKEKQGAKTHKSIGRYVEDSSMDMKNSDDEDQKL</sequence>
<feature type="region of interest" description="Disordered" evidence="1">
    <location>
        <begin position="2153"/>
        <end position="2244"/>
    </location>
</feature>
<feature type="compositionally biased region" description="Acidic residues" evidence="1">
    <location>
        <begin position="1950"/>
        <end position="1961"/>
    </location>
</feature>
<evidence type="ECO:0000313" key="4">
    <source>
        <dbReference type="Proteomes" id="UP000039865"/>
    </source>
</evidence>
<feature type="transmembrane region" description="Helical" evidence="2">
    <location>
        <begin position="1729"/>
        <end position="1752"/>
    </location>
</feature>